<gene>
    <name evidence="3" type="ORF">ATO8_05101</name>
</gene>
<evidence type="ECO:0000313" key="3">
    <source>
        <dbReference type="EMBL" id="ETW14242.1"/>
    </source>
</evidence>
<evidence type="ECO:0000313" key="4">
    <source>
        <dbReference type="Proteomes" id="UP000019063"/>
    </source>
</evidence>
<feature type="region of interest" description="Disordered" evidence="1">
    <location>
        <begin position="1"/>
        <end position="30"/>
    </location>
</feature>
<comment type="caution">
    <text evidence="3">The sequence shown here is derived from an EMBL/GenBank/DDBJ whole genome shotgun (WGS) entry which is preliminary data.</text>
</comment>
<accession>W4HN96</accession>
<feature type="domain" description="HTH-like" evidence="2">
    <location>
        <begin position="12"/>
        <end position="56"/>
    </location>
</feature>
<dbReference type="EMBL" id="AQQW01000002">
    <property type="protein sequence ID" value="ETW14242.1"/>
    <property type="molecule type" value="Genomic_DNA"/>
</dbReference>
<dbReference type="STRING" id="1379903.ATO8_05101"/>
<evidence type="ECO:0000256" key="1">
    <source>
        <dbReference type="SAM" id="MobiDB-lite"/>
    </source>
</evidence>
<dbReference type="eggNOG" id="COG2801">
    <property type="taxonomic scope" value="Bacteria"/>
</dbReference>
<dbReference type="Proteomes" id="UP000019063">
    <property type="component" value="Unassembled WGS sequence"/>
</dbReference>
<dbReference type="AlphaFoldDB" id="W4HN96"/>
<dbReference type="InterPro" id="IPR025948">
    <property type="entry name" value="HTH-like_dom"/>
</dbReference>
<dbReference type="Pfam" id="PF13276">
    <property type="entry name" value="HTH_21"/>
    <property type="match status" value="1"/>
</dbReference>
<organism evidence="3 4">
    <name type="scientific">Roseivivax marinus</name>
    <dbReference type="NCBI Taxonomy" id="1379903"/>
    <lineage>
        <taxon>Bacteria</taxon>
        <taxon>Pseudomonadati</taxon>
        <taxon>Pseudomonadota</taxon>
        <taxon>Alphaproteobacteria</taxon>
        <taxon>Rhodobacterales</taxon>
        <taxon>Roseobacteraceae</taxon>
        <taxon>Roseivivax</taxon>
    </lineage>
</organism>
<feature type="compositionally biased region" description="Basic and acidic residues" evidence="1">
    <location>
        <begin position="8"/>
        <end position="30"/>
    </location>
</feature>
<keyword evidence="4" id="KW-1185">Reference proteome</keyword>
<protein>
    <submittedName>
        <fullName evidence="3">Integrase catalytic subunit</fullName>
    </submittedName>
</protein>
<name>W4HN96_9RHOB</name>
<sequence>MKAPPNKRAQEDARQTEQLKETRVESGRDYGHRKLHDDLLKQGENVCLNRVARLYRPTKNLLMLQRGR</sequence>
<reference evidence="3 4" key="1">
    <citation type="journal article" date="2014" name="Antonie Van Leeuwenhoek">
        <title>Roseivivax atlanticus sp. nov., isolated from surface seawater of the Atlantic Ocean.</title>
        <authorList>
            <person name="Li G."/>
            <person name="Lai Q."/>
            <person name="Liu X."/>
            <person name="Sun F."/>
            <person name="Shao Z."/>
        </authorList>
    </citation>
    <scope>NUCLEOTIDE SEQUENCE [LARGE SCALE GENOMIC DNA]</scope>
    <source>
        <strain evidence="3 4">22II-s10s</strain>
    </source>
</reference>
<proteinExistence type="predicted"/>
<evidence type="ECO:0000259" key="2">
    <source>
        <dbReference type="Pfam" id="PF13276"/>
    </source>
</evidence>